<dbReference type="ExpressionAtlas" id="A0A1D6I8G5">
    <property type="expression patterns" value="baseline and differential"/>
</dbReference>
<evidence type="ECO:0000256" key="1">
    <source>
        <dbReference type="SAM" id="MobiDB-lite"/>
    </source>
</evidence>
<proteinExistence type="predicted"/>
<accession>A0A1D6I8G5</accession>
<dbReference type="GO" id="GO:0008374">
    <property type="term" value="F:O-acyltransferase activity"/>
    <property type="evidence" value="ECO:0007669"/>
    <property type="project" value="InterPro"/>
</dbReference>
<dbReference type="InterPro" id="IPR029058">
    <property type="entry name" value="AB_hydrolase_fold"/>
</dbReference>
<dbReference type="EMBL" id="CM007650">
    <property type="protein sequence ID" value="ONM56338.1"/>
    <property type="molecule type" value="Genomic_DNA"/>
</dbReference>
<gene>
    <name evidence="2" type="ORF">ZEAMMB73_Zm00001d021131</name>
</gene>
<evidence type="ECO:0000313" key="2">
    <source>
        <dbReference type="EMBL" id="ONM56338.1"/>
    </source>
</evidence>
<dbReference type="Gene3D" id="3.40.50.1820">
    <property type="entry name" value="alpha/beta hydrolase"/>
    <property type="match status" value="1"/>
</dbReference>
<reference evidence="2" key="1">
    <citation type="submission" date="2015-12" db="EMBL/GenBank/DDBJ databases">
        <title>Update maize B73 reference genome by single molecule sequencing technologies.</title>
        <authorList>
            <consortium name="Maize Genome Sequencing Project"/>
            <person name="Ware D."/>
        </authorList>
    </citation>
    <scope>NUCLEOTIDE SEQUENCE [LARGE SCALE GENOMIC DNA]</scope>
    <source>
        <tissue evidence="2">Seedling</tissue>
    </source>
</reference>
<dbReference type="AlphaFoldDB" id="A0A1D6I8G5"/>
<organism evidence="2">
    <name type="scientific">Zea mays</name>
    <name type="common">Maize</name>
    <dbReference type="NCBI Taxonomy" id="4577"/>
    <lineage>
        <taxon>Eukaryota</taxon>
        <taxon>Viridiplantae</taxon>
        <taxon>Streptophyta</taxon>
        <taxon>Embryophyta</taxon>
        <taxon>Tracheophyta</taxon>
        <taxon>Spermatophyta</taxon>
        <taxon>Magnoliopsida</taxon>
        <taxon>Liliopsida</taxon>
        <taxon>Poales</taxon>
        <taxon>Poaceae</taxon>
        <taxon>PACMAD clade</taxon>
        <taxon>Panicoideae</taxon>
        <taxon>Andropogonodae</taxon>
        <taxon>Andropogoneae</taxon>
        <taxon>Tripsacinae</taxon>
        <taxon>Zea</taxon>
    </lineage>
</organism>
<dbReference type="InterPro" id="IPR003386">
    <property type="entry name" value="LACT/PDAT_acylTrfase"/>
</dbReference>
<sequence length="378" mass="43380">MLGAALRLRVRVLRRRRSHRGRRRGRRSLGRVGDDDDDEGGREPVLLVSGMGGSVLHARRRSNSKFDLRVWVRILFANLDFKKYLWSLYNADTGYVEPLDDDVEIVVPEDDHGLFAIDILDPSWFVELLHLSMVYHFHGMIDMLINCGYEKGTTLFGYGYDFRQSNRIDKAMAGLRAKLETAYKTSGGKKVNLISHSMGGLLVRCFMSMNHDVFTKYVNKWICIACPFQGAPGCINDSLLTGLQFVYGFESFFFVSRWAMHQLLVECPSIYEMLPNPEFKWKEKPIIQVWRKNPEKDGTVELVQYEATDCVSLFEEALRNNEVDSNITMLFYHITFLMHFYGSESSPIGDLSEVCHTVPSYTYVDGDCTVPIESARVR</sequence>
<name>A0A1D6I8G5_MAIZE</name>
<feature type="region of interest" description="Disordered" evidence="1">
    <location>
        <begin position="19"/>
        <end position="39"/>
    </location>
</feature>
<feature type="compositionally biased region" description="Basic residues" evidence="1">
    <location>
        <begin position="19"/>
        <end position="29"/>
    </location>
</feature>
<dbReference type="GO" id="GO:0006629">
    <property type="term" value="P:lipid metabolic process"/>
    <property type="evidence" value="ECO:0007669"/>
    <property type="project" value="InterPro"/>
</dbReference>
<dbReference type="Pfam" id="PF02450">
    <property type="entry name" value="LCAT"/>
    <property type="match status" value="1"/>
</dbReference>
<dbReference type="PANTHER" id="PTHR11440">
    <property type="entry name" value="LECITHIN-CHOLESTEROL ACYLTRANSFERASE-RELATED"/>
    <property type="match status" value="1"/>
</dbReference>
<protein>
    <submittedName>
        <fullName evidence="2">Phospholipase A(1) LCAT3</fullName>
    </submittedName>
</protein>
<dbReference type="SUPFAM" id="SSF53474">
    <property type="entry name" value="alpha/beta-Hydrolases"/>
    <property type="match status" value="1"/>
</dbReference>